<dbReference type="EMBL" id="CACTIH010002124">
    <property type="protein sequence ID" value="CAA2973747.1"/>
    <property type="molecule type" value="Genomic_DNA"/>
</dbReference>
<dbReference type="OrthoDB" id="903942at2759"/>
<evidence type="ECO:0000256" key="1">
    <source>
        <dbReference type="SAM" id="SignalP"/>
    </source>
</evidence>
<dbReference type="Gramene" id="OE9A103217T1">
    <property type="protein sequence ID" value="OE9A103217C1"/>
    <property type="gene ID" value="OE9A103217"/>
</dbReference>
<feature type="chain" id="PRO_5035927792" evidence="1">
    <location>
        <begin position="23"/>
        <end position="223"/>
    </location>
</feature>
<evidence type="ECO:0000313" key="2">
    <source>
        <dbReference type="EMBL" id="CAA2973747.1"/>
    </source>
</evidence>
<comment type="caution">
    <text evidence="2">The sequence shown here is derived from an EMBL/GenBank/DDBJ whole genome shotgun (WGS) entry which is preliminary data.</text>
</comment>
<dbReference type="AlphaFoldDB" id="A0A8S0R603"/>
<dbReference type="Proteomes" id="UP000594638">
    <property type="component" value="Unassembled WGS sequence"/>
</dbReference>
<keyword evidence="1" id="KW-0732">Signal</keyword>
<keyword evidence="3" id="KW-1185">Reference proteome</keyword>
<name>A0A8S0R603_OLEEU</name>
<feature type="signal peptide" evidence="1">
    <location>
        <begin position="1"/>
        <end position="22"/>
    </location>
</feature>
<organism evidence="2 3">
    <name type="scientific">Olea europaea subsp. europaea</name>
    <dbReference type="NCBI Taxonomy" id="158383"/>
    <lineage>
        <taxon>Eukaryota</taxon>
        <taxon>Viridiplantae</taxon>
        <taxon>Streptophyta</taxon>
        <taxon>Embryophyta</taxon>
        <taxon>Tracheophyta</taxon>
        <taxon>Spermatophyta</taxon>
        <taxon>Magnoliopsida</taxon>
        <taxon>eudicotyledons</taxon>
        <taxon>Gunneridae</taxon>
        <taxon>Pentapetalae</taxon>
        <taxon>asterids</taxon>
        <taxon>lamiids</taxon>
        <taxon>Lamiales</taxon>
        <taxon>Oleaceae</taxon>
        <taxon>Oleeae</taxon>
        <taxon>Olea</taxon>
    </lineage>
</organism>
<protein>
    <submittedName>
        <fullName evidence="2">Uncharacterized protein</fullName>
    </submittedName>
</protein>
<accession>A0A8S0R603</accession>
<proteinExistence type="predicted"/>
<reference evidence="2 3" key="1">
    <citation type="submission" date="2019-12" db="EMBL/GenBank/DDBJ databases">
        <authorList>
            <person name="Alioto T."/>
            <person name="Alioto T."/>
            <person name="Gomez Garrido J."/>
        </authorList>
    </citation>
    <scope>NUCLEOTIDE SEQUENCE [LARGE SCALE GENOMIC DNA]</scope>
</reference>
<sequence>MTLSLPSLPCFALLFLKTPVSFLTQTRLQREMGIWGFINSSTEAVKRNTPDFTPVKNACRTSFSYGSAACTKIDNTVRVNGLQRLNQWLPDDEAKSKIGIFAGKFAKNAGLYALHEGYKLVPGGVAAWNVVSKTINEVERETLNQKPKPLEDGDCAPGKQFIGTRKLMDRADIQPGSLDHVESIGNQTPEDVIRIFMMKQFVGARFLDDLMVPKPRKGKKQPE</sequence>
<gene>
    <name evidence="2" type="ORF">OLEA9_A103217</name>
</gene>
<evidence type="ECO:0000313" key="3">
    <source>
        <dbReference type="Proteomes" id="UP000594638"/>
    </source>
</evidence>